<organism evidence="1 2">
    <name type="scientific">Hypsizygus marmoreus</name>
    <name type="common">White beech mushroom</name>
    <name type="synonym">Agaricus marmoreus</name>
    <dbReference type="NCBI Taxonomy" id="39966"/>
    <lineage>
        <taxon>Eukaryota</taxon>
        <taxon>Fungi</taxon>
        <taxon>Dikarya</taxon>
        <taxon>Basidiomycota</taxon>
        <taxon>Agaricomycotina</taxon>
        <taxon>Agaricomycetes</taxon>
        <taxon>Agaricomycetidae</taxon>
        <taxon>Agaricales</taxon>
        <taxon>Tricholomatineae</taxon>
        <taxon>Lyophyllaceae</taxon>
        <taxon>Hypsizygus</taxon>
    </lineage>
</organism>
<dbReference type="InParanoid" id="A0A369KCH4"/>
<comment type="caution">
    <text evidence="1">The sequence shown here is derived from an EMBL/GenBank/DDBJ whole genome shotgun (WGS) entry which is preliminary data.</text>
</comment>
<dbReference type="AlphaFoldDB" id="A0A369KCH4"/>
<evidence type="ECO:0000313" key="1">
    <source>
        <dbReference type="EMBL" id="RDB29483.1"/>
    </source>
</evidence>
<name>A0A369KCH4_HYPMA</name>
<reference evidence="1" key="1">
    <citation type="submission" date="2018-04" db="EMBL/GenBank/DDBJ databases">
        <title>Whole genome sequencing of Hypsizygus marmoreus.</title>
        <authorList>
            <person name="Choi I.-G."/>
            <person name="Min B."/>
            <person name="Kim J.-G."/>
            <person name="Kim S."/>
            <person name="Oh Y.-L."/>
            <person name="Kong W.-S."/>
            <person name="Park H."/>
            <person name="Jeong J."/>
            <person name="Song E.-S."/>
        </authorList>
    </citation>
    <scope>NUCLEOTIDE SEQUENCE [LARGE SCALE GENOMIC DNA]</scope>
    <source>
        <strain evidence="1">51987-8</strain>
    </source>
</reference>
<dbReference type="Gene3D" id="3.80.10.10">
    <property type="entry name" value="Ribonuclease Inhibitor"/>
    <property type="match status" value="1"/>
</dbReference>
<proteinExistence type="predicted"/>
<keyword evidence="2" id="KW-1185">Reference proteome</keyword>
<gene>
    <name evidence="1" type="ORF">Hypma_015939</name>
</gene>
<dbReference type="Proteomes" id="UP000076154">
    <property type="component" value="Unassembled WGS sequence"/>
</dbReference>
<dbReference type="OrthoDB" id="3256525at2759"/>
<protein>
    <submittedName>
        <fullName evidence="1">Uncharacterized protein</fullName>
    </submittedName>
</protein>
<evidence type="ECO:0000313" key="2">
    <source>
        <dbReference type="Proteomes" id="UP000076154"/>
    </source>
</evidence>
<sequence length="384" mass="43827">MPNHHLLPPEIWLQIFRWATTSDRERELITATYTPFQPPATDAFDPLIAVKRTLALVCRQWKRLSIEFLYEDLRISRGTHVLKDILGQEGGCGRLVRRVVLPFPSTVTSLNHYLPSVEILRLCTNLETLVRPRLVLPEALQFHFDAEVLPFHTLRRLDWWYHNEAERSGGINSLNAVLHTAPNLQYLSVGGVVGYGRVVIDTLPLSLPELHTLRLNGSNGLFLRQLVELWSLPSLLHVIVDFPLAELGMNRIWDTFGSQLRTVEFGRHIRFLMNDHVTSCLRGCSNLVELNYFLFFTSTPDLKVPHTSITTIGLHAAVNELLQDGEAVCSHIERHFAIFMNGAFPALKRIFLFGEWRGIISHPRLAPMWRAANDHGIAFITSER</sequence>
<dbReference type="EMBL" id="LUEZ02000010">
    <property type="protein sequence ID" value="RDB29483.1"/>
    <property type="molecule type" value="Genomic_DNA"/>
</dbReference>
<dbReference type="SUPFAM" id="SSF52047">
    <property type="entry name" value="RNI-like"/>
    <property type="match status" value="1"/>
</dbReference>
<accession>A0A369KCH4</accession>
<dbReference type="InterPro" id="IPR032675">
    <property type="entry name" value="LRR_dom_sf"/>
</dbReference>
<dbReference type="STRING" id="39966.A0A369KCH4"/>